<dbReference type="Gene3D" id="1.10.10.10">
    <property type="entry name" value="Winged helix-like DNA-binding domain superfamily/Winged helix DNA-binding domain"/>
    <property type="match status" value="1"/>
</dbReference>
<keyword evidence="1" id="KW-0805">Transcription regulation</keyword>
<reference evidence="4 5" key="1">
    <citation type="submission" date="2015-07" db="EMBL/GenBank/DDBJ databases">
        <title>Whole genome sequence of Herpetosiphon geysericola DSM 7119.</title>
        <authorList>
            <person name="Hemp J."/>
            <person name="Ward L.M."/>
            <person name="Pace L.A."/>
            <person name="Fischer W.W."/>
        </authorList>
    </citation>
    <scope>NUCLEOTIDE SEQUENCE [LARGE SCALE GENOMIC DNA]</scope>
    <source>
        <strain evidence="4 5">DSM 7119</strain>
    </source>
</reference>
<keyword evidence="2" id="KW-0804">Transcription</keyword>
<dbReference type="AlphaFoldDB" id="A0A0P6YI03"/>
<evidence type="ECO:0000313" key="4">
    <source>
        <dbReference type="EMBL" id="KPL90121.1"/>
    </source>
</evidence>
<dbReference type="STRING" id="70996.SE18_07865"/>
<proteinExistence type="predicted"/>
<dbReference type="InterPro" id="IPR001034">
    <property type="entry name" value="DeoR_HTH"/>
</dbReference>
<dbReference type="PANTHER" id="PTHR34580">
    <property type="match status" value="1"/>
</dbReference>
<dbReference type="InterPro" id="IPR036388">
    <property type="entry name" value="WH-like_DNA-bd_sf"/>
</dbReference>
<dbReference type="PANTHER" id="PTHR34580:SF3">
    <property type="entry name" value="PROTEIN PAFB"/>
    <property type="match status" value="1"/>
</dbReference>
<dbReference type="InterPro" id="IPR028349">
    <property type="entry name" value="PafC-like"/>
</dbReference>
<dbReference type="Pfam" id="PF08279">
    <property type="entry name" value="HTH_11"/>
    <property type="match status" value="1"/>
</dbReference>
<protein>
    <recommendedName>
        <fullName evidence="3">HTH deoR-type domain-containing protein</fullName>
    </recommendedName>
</protein>
<sequence>MYSPTLRLLAVLELLQARQQISGAELAQRLEVDQRTVRRYIQQLQDMGIPVEAERGIYGAYQLKPAQRVPPLLFSEAETHALTLGLLTIRELQFPVDRAIVETTLAKIERVLPAHLIHHARAIQAAISIQHDFHRQRIEPAWLMQLSLAVLQQQQVQLEYSSYSEQLSTRSIDPYGIVFNKGAWYVVGYCHLRSAIRIFRLDRIRNLASLTTNFERPASINIVDILLASLNAAPDQQHVEVLLKTSLDHAQQLISPQIATLEATAQGVLLRRGAGHLEWVAFLLLELDVPLVVLQPPALRTLIQRMATKALAMLEPLEFNKDMSAEQTN</sequence>
<dbReference type="InterPro" id="IPR026881">
    <property type="entry name" value="WYL_dom"/>
</dbReference>
<evidence type="ECO:0000256" key="2">
    <source>
        <dbReference type="ARBA" id="ARBA00023163"/>
    </source>
</evidence>
<evidence type="ECO:0000256" key="1">
    <source>
        <dbReference type="ARBA" id="ARBA00023015"/>
    </source>
</evidence>
<evidence type="ECO:0000313" key="5">
    <source>
        <dbReference type="Proteomes" id="UP000050277"/>
    </source>
</evidence>
<evidence type="ECO:0000259" key="3">
    <source>
        <dbReference type="PROSITE" id="PS51000"/>
    </source>
</evidence>
<dbReference type="PROSITE" id="PS52050">
    <property type="entry name" value="WYL"/>
    <property type="match status" value="1"/>
</dbReference>
<dbReference type="OrthoDB" id="9815009at2"/>
<organism evidence="4 5">
    <name type="scientific">Herpetosiphon geysericola</name>
    <dbReference type="NCBI Taxonomy" id="70996"/>
    <lineage>
        <taxon>Bacteria</taxon>
        <taxon>Bacillati</taxon>
        <taxon>Chloroflexota</taxon>
        <taxon>Chloroflexia</taxon>
        <taxon>Herpetosiphonales</taxon>
        <taxon>Herpetosiphonaceae</taxon>
        <taxon>Herpetosiphon</taxon>
    </lineage>
</organism>
<dbReference type="PROSITE" id="PS51000">
    <property type="entry name" value="HTH_DEOR_2"/>
    <property type="match status" value="1"/>
</dbReference>
<dbReference type="Proteomes" id="UP000050277">
    <property type="component" value="Unassembled WGS sequence"/>
</dbReference>
<dbReference type="SUPFAM" id="SSF46785">
    <property type="entry name" value="Winged helix' DNA-binding domain"/>
    <property type="match status" value="2"/>
</dbReference>
<dbReference type="InterPro" id="IPR057727">
    <property type="entry name" value="WCX_dom"/>
</dbReference>
<dbReference type="RefSeq" id="WP_054533886.1">
    <property type="nucleotide sequence ID" value="NZ_LGKP01000013.1"/>
</dbReference>
<dbReference type="InterPro" id="IPR051534">
    <property type="entry name" value="CBASS_pafABC_assoc_protein"/>
</dbReference>
<feature type="domain" description="HTH deoR-type" evidence="3">
    <location>
        <begin position="4"/>
        <end position="59"/>
    </location>
</feature>
<accession>A0A0P6YI03</accession>
<comment type="caution">
    <text evidence="4">The sequence shown here is derived from an EMBL/GenBank/DDBJ whole genome shotgun (WGS) entry which is preliminary data.</text>
</comment>
<dbReference type="Pfam" id="PF13280">
    <property type="entry name" value="WYL"/>
    <property type="match status" value="1"/>
</dbReference>
<name>A0A0P6YI03_9CHLR</name>
<dbReference type="EMBL" id="LGKP01000013">
    <property type="protein sequence ID" value="KPL90121.1"/>
    <property type="molecule type" value="Genomic_DNA"/>
</dbReference>
<dbReference type="InterPro" id="IPR013196">
    <property type="entry name" value="HTH_11"/>
</dbReference>
<dbReference type="Pfam" id="PF25583">
    <property type="entry name" value="WCX"/>
    <property type="match status" value="1"/>
</dbReference>
<dbReference type="PIRSF" id="PIRSF016838">
    <property type="entry name" value="PafC"/>
    <property type="match status" value="1"/>
</dbReference>
<keyword evidence="5" id="KW-1185">Reference proteome</keyword>
<gene>
    <name evidence="4" type="ORF">SE18_07865</name>
</gene>
<dbReference type="InterPro" id="IPR036390">
    <property type="entry name" value="WH_DNA-bd_sf"/>
</dbReference>
<dbReference type="GO" id="GO:0003700">
    <property type="term" value="F:DNA-binding transcription factor activity"/>
    <property type="evidence" value="ECO:0007669"/>
    <property type="project" value="InterPro"/>
</dbReference>